<dbReference type="PANTHER" id="PTHR35446:SF2">
    <property type="entry name" value="CARBOXYMUCONOLACTONE DECARBOXYLASE-LIKE DOMAIN-CONTAINING PROTEIN"/>
    <property type="match status" value="1"/>
</dbReference>
<gene>
    <name evidence="2" type="ORF">GCM10022214_62640</name>
</gene>
<comment type="caution">
    <text evidence="2">The sequence shown here is derived from an EMBL/GenBank/DDBJ whole genome shotgun (WGS) entry which is preliminary data.</text>
</comment>
<sequence>MSTLFARAARKGAQEQVRHVRVVRHDAARGRVAEVYAQVEREFGILAPPVILHSPVPDVLAAVWMTLRETLVATGRADRAAKEAVAAAVSLGNRCPYCVDVHGMTLYGLVRGRDAAAVAEGRLDAVADPRVRAVATWARDLGGPGRRPLPLPAAEAGELAGVAVVFHYLNRMVNVFLGESPFPPGLPARARGGLMRVIGRSLRPNSLRHREPGASLPLLPAAPPPGDMSWAAGAPTVADAFARAAAVVDAAGGRSVPAAVREMVAAELADWDGAPPGLGRSWTERPLAGLPDADRPAGRLALLTAMASYQVDARVVEEVREGGCDDASLVELASWAAFTAARHVGRPA</sequence>
<dbReference type="SUPFAM" id="SSF69118">
    <property type="entry name" value="AhpD-like"/>
    <property type="match status" value="2"/>
</dbReference>
<keyword evidence="3" id="KW-1185">Reference proteome</keyword>
<dbReference type="Gene3D" id="1.20.1290.10">
    <property type="entry name" value="AhpD-like"/>
    <property type="match status" value="1"/>
</dbReference>
<organism evidence="2 3">
    <name type="scientific">Actinomadura miaoliensis</name>
    <dbReference type="NCBI Taxonomy" id="430685"/>
    <lineage>
        <taxon>Bacteria</taxon>
        <taxon>Bacillati</taxon>
        <taxon>Actinomycetota</taxon>
        <taxon>Actinomycetes</taxon>
        <taxon>Streptosporangiales</taxon>
        <taxon>Thermomonosporaceae</taxon>
        <taxon>Actinomadura</taxon>
    </lineage>
</organism>
<dbReference type="InterPro" id="IPR004675">
    <property type="entry name" value="AhpD_core"/>
</dbReference>
<dbReference type="Pfam" id="PF02627">
    <property type="entry name" value="CMD"/>
    <property type="match status" value="1"/>
</dbReference>
<proteinExistence type="predicted"/>
<reference evidence="3" key="1">
    <citation type="journal article" date="2019" name="Int. J. Syst. Evol. Microbiol.">
        <title>The Global Catalogue of Microorganisms (GCM) 10K type strain sequencing project: providing services to taxonomists for standard genome sequencing and annotation.</title>
        <authorList>
            <consortium name="The Broad Institute Genomics Platform"/>
            <consortium name="The Broad Institute Genome Sequencing Center for Infectious Disease"/>
            <person name="Wu L."/>
            <person name="Ma J."/>
        </authorList>
    </citation>
    <scope>NUCLEOTIDE SEQUENCE [LARGE SCALE GENOMIC DNA]</scope>
    <source>
        <strain evidence="3">JCM 16702</strain>
    </source>
</reference>
<accession>A0ABP7WNX8</accession>
<dbReference type="InterPro" id="IPR029032">
    <property type="entry name" value="AhpD-like"/>
</dbReference>
<dbReference type="EMBL" id="BAAAZG010000047">
    <property type="protein sequence ID" value="GAA4092475.1"/>
    <property type="molecule type" value="Genomic_DNA"/>
</dbReference>
<dbReference type="RefSeq" id="WP_344954788.1">
    <property type="nucleotide sequence ID" value="NZ_BAAAZG010000047.1"/>
</dbReference>
<dbReference type="NCBIfam" id="TIGR00778">
    <property type="entry name" value="ahpD_dom"/>
    <property type="match status" value="1"/>
</dbReference>
<dbReference type="PANTHER" id="PTHR35446">
    <property type="entry name" value="SI:CH211-175M2.5"/>
    <property type="match status" value="1"/>
</dbReference>
<evidence type="ECO:0000259" key="1">
    <source>
        <dbReference type="Pfam" id="PF02627"/>
    </source>
</evidence>
<name>A0ABP7WNX8_9ACTN</name>
<protein>
    <submittedName>
        <fullName evidence="2">Carboxymuconolactone decarboxylase family protein</fullName>
    </submittedName>
</protein>
<evidence type="ECO:0000313" key="2">
    <source>
        <dbReference type="EMBL" id="GAA4092475.1"/>
    </source>
</evidence>
<dbReference type="Proteomes" id="UP001500683">
    <property type="component" value="Unassembled WGS sequence"/>
</dbReference>
<feature type="domain" description="Carboxymuconolactone decarboxylase-like" evidence="1">
    <location>
        <begin position="60"/>
        <end position="140"/>
    </location>
</feature>
<evidence type="ECO:0000313" key="3">
    <source>
        <dbReference type="Proteomes" id="UP001500683"/>
    </source>
</evidence>
<dbReference type="InterPro" id="IPR003779">
    <property type="entry name" value="CMD-like"/>
</dbReference>